<protein>
    <recommendedName>
        <fullName evidence="6">DUF3893 domain-containing protein</fullName>
    </recommendedName>
</protein>
<dbReference type="RefSeq" id="WP_035346793.1">
    <property type="nucleotide sequence ID" value="NZ_BAUU01000037.1"/>
</dbReference>
<dbReference type="AlphaFoldDB" id="W4QME2"/>
<dbReference type="InterPro" id="IPR024996">
    <property type="entry name" value="RNaseH_pPIWI_RE"/>
</dbReference>
<dbReference type="Pfam" id="PF13111">
    <property type="entry name" value="pPIWI_RE_X"/>
    <property type="match status" value="1"/>
</dbReference>
<evidence type="ECO:0008006" key="6">
    <source>
        <dbReference type="Google" id="ProtNLM"/>
    </source>
</evidence>
<accession>W4QME2</accession>
<organism evidence="4 5">
    <name type="scientific">Halalkalibacter hemicellulosilyticusJCM 9152</name>
    <dbReference type="NCBI Taxonomy" id="1236971"/>
    <lineage>
        <taxon>Bacteria</taxon>
        <taxon>Bacillati</taxon>
        <taxon>Bacillota</taxon>
        <taxon>Bacilli</taxon>
        <taxon>Bacillales</taxon>
        <taxon>Bacillaceae</taxon>
        <taxon>Halalkalibacter</taxon>
    </lineage>
</organism>
<gene>
    <name evidence="4" type="ORF">JCM9152_4029</name>
</gene>
<dbReference type="OrthoDB" id="2990357at2"/>
<dbReference type="Pfam" id="PF18157">
    <property type="entry name" value="MID_pPIWI_RE"/>
    <property type="match status" value="1"/>
</dbReference>
<evidence type="ECO:0000259" key="3">
    <source>
        <dbReference type="Pfam" id="PF18157"/>
    </source>
</evidence>
<comment type="caution">
    <text evidence="4">The sequence shown here is derived from an EMBL/GenBank/DDBJ whole genome shotgun (WGS) entry which is preliminary data.</text>
</comment>
<dbReference type="InterPro" id="IPR025085">
    <property type="entry name" value="pPIWI_RE_X"/>
</dbReference>
<reference evidence="4" key="1">
    <citation type="journal article" date="2014" name="Genome Announc.">
        <title>Draft Genome Sequences of Three Alkaliphilic Bacillus Strains, Bacillus wakoensis JCM 9140T, Bacillus akibai JCM 9157T, and Bacillus hemicellulosilyticus JCM 9152T.</title>
        <authorList>
            <person name="Yuki M."/>
            <person name="Oshima K."/>
            <person name="Suda W."/>
            <person name="Oshida Y."/>
            <person name="Kitamura K."/>
            <person name="Iida T."/>
            <person name="Hattori M."/>
            <person name="Ohkuma M."/>
        </authorList>
    </citation>
    <scope>NUCLEOTIDE SEQUENCE [LARGE SCALE GENOMIC DNA]</scope>
    <source>
        <strain evidence="4">JCM 9152</strain>
    </source>
</reference>
<dbReference type="STRING" id="1236971.JCM9152_4029"/>
<feature type="domain" description="Prokaryotic pPIWI-RE MID" evidence="3">
    <location>
        <begin position="446"/>
        <end position="522"/>
    </location>
</feature>
<evidence type="ECO:0000313" key="5">
    <source>
        <dbReference type="Proteomes" id="UP000018895"/>
    </source>
</evidence>
<dbReference type="EMBL" id="BAUU01000037">
    <property type="protein sequence ID" value="GAE32494.1"/>
    <property type="molecule type" value="Genomic_DNA"/>
</dbReference>
<dbReference type="Proteomes" id="UP000018895">
    <property type="component" value="Unassembled WGS sequence"/>
</dbReference>
<name>W4QME2_9BACI</name>
<feature type="domain" description="pPIWI-RE module N-terminal" evidence="2">
    <location>
        <begin position="23"/>
        <end position="351"/>
    </location>
</feature>
<evidence type="ECO:0000313" key="4">
    <source>
        <dbReference type="EMBL" id="GAE32494.1"/>
    </source>
</evidence>
<sequence length="784" mass="91135">MKKRNYNTDSIEVFSIPIKEESIEGYAVYFPKALRELLQVKKPKHFYMSPIRSLQETIKIMFSDFLFFNSNAEKFLNQPWLFFRAPFDIEWLKEMIQSWYKVHFNEELPASILNDLSIQKEKRIVDITINEAGNPIMKDFFTFQYLPKHYADKIKNPLFVESLGKSLNFIPIQSDQKGELVSWPPERYERNEKKYYFSYKITFSLQTVPFSETPQMYLHIGLVRWKTDGNVVTRNRRLTVYIRGNFPWIVGNGDKLPFIPAKIKRVKTEGKYTYFWDQKIDQVIEGMNIPARISSLTELEKDAESIFEGINDSNRFSVSIPYSTQLFGYHPISDGAGFKERYEIAKAAANEIGLTGNFLNYPRVAGASKVYSKGLELSLPKNFTIYMYYSSQEWLEKAEEAILQNLKVEKNENSTYQLNDTLIQIKPIRISENLFVDESNKMELLNRIEKMVAPTTFVSGCLFELHDKEQFKSWIDPKDYIRNLFAKNDILTQFITPDNPNDSDKKFEKGTLDLFRQVGILSYRVMGLIKETTQYIGFLYIEKNKKTSKDKIGFPLMVRVCASGVMMAIPNEGWVSYSEGLLLLTKHSEKYSRNYSKQDINKFIYSLLAELEGEHIILFTHSQNSRRVLPSLNNTNLRADYFEPMYSNLSVVRIRDQKDNETPEWCAYRHESEGYSAGAIPESLPTGVYQLNDRVFFSIAGKSTTQSQMNPNKTKLESPTSLFHKPVAIEVAVPVYHKDFSPIELAKITHDLRKNTSIQYDKDMTNFPLPIHLALKAKEYAFTI</sequence>
<evidence type="ECO:0000259" key="2">
    <source>
        <dbReference type="Pfam" id="PF13111"/>
    </source>
</evidence>
<evidence type="ECO:0000259" key="1">
    <source>
        <dbReference type="Pfam" id="PF13032"/>
    </source>
</evidence>
<feature type="domain" description="pPIWI-RE RNaseH" evidence="1">
    <location>
        <begin position="543"/>
        <end position="781"/>
    </location>
</feature>
<dbReference type="Pfam" id="PF13032">
    <property type="entry name" value="RNaseH_pPIWI_RE"/>
    <property type="match status" value="1"/>
</dbReference>
<dbReference type="InterPro" id="IPR040496">
    <property type="entry name" value="MID_pPIWI_RE"/>
</dbReference>
<keyword evidence="5" id="KW-1185">Reference proteome</keyword>
<proteinExistence type="predicted"/>